<dbReference type="Pfam" id="PF07678">
    <property type="entry name" value="TED_complement"/>
    <property type="match status" value="1"/>
</dbReference>
<dbReference type="EMBL" id="ATBP01000316">
    <property type="protein sequence ID" value="ETR71129.1"/>
    <property type="molecule type" value="Genomic_DNA"/>
</dbReference>
<sequence>MFDGAASRKIQPLYVDIELTTNYIRSVQKDSGEIPWSVGGKTDPWDHVESAMGLSIGGYSHDARRAYLWLANCQLRDGSWWAEYVDGAPQKGTYKDTNMSAYIAVGLLHYFMITGDRSFVKTLWPSVRRAINFVLAHQGPEGQIYWSENADGTIEKRALLTGSSSIFMSLSCAVRLMSIVGDRQSHWEAARLKLAKALRQSPHVFDPSKSNYSMDWYYPVLCGVLTGKAATQRIDSLWDTFAIDNWGIRCVSERPWVTMAETCELIMALVSIGRIAQAEQILGWIKDNQYKNGAYWMGVTVPDKIIYTDEQTTWTGAAVLLAADMIYGLTPASRLFMHNYLKSQRFMYKLEKS</sequence>
<comment type="caution">
    <text evidence="2">The sequence shown here is derived from an EMBL/GenBank/DDBJ whole genome shotgun (WGS) entry which is preliminary data.</text>
</comment>
<organism evidence="2 3">
    <name type="scientific">Candidatus Magnetoglobus multicellularis str. Araruama</name>
    <dbReference type="NCBI Taxonomy" id="890399"/>
    <lineage>
        <taxon>Bacteria</taxon>
        <taxon>Pseudomonadati</taxon>
        <taxon>Thermodesulfobacteriota</taxon>
        <taxon>Desulfobacteria</taxon>
        <taxon>Desulfobacterales</taxon>
        <taxon>Desulfobacteraceae</taxon>
        <taxon>Candidatus Magnetoglobus</taxon>
    </lineage>
</organism>
<dbReference type="Gene3D" id="1.50.10.10">
    <property type="match status" value="1"/>
</dbReference>
<dbReference type="AlphaFoldDB" id="A0A1V1P895"/>
<dbReference type="GO" id="GO:0005615">
    <property type="term" value="C:extracellular space"/>
    <property type="evidence" value="ECO:0007669"/>
    <property type="project" value="InterPro"/>
</dbReference>
<dbReference type="GO" id="GO:0005975">
    <property type="term" value="P:carbohydrate metabolic process"/>
    <property type="evidence" value="ECO:0007669"/>
    <property type="project" value="InterPro"/>
</dbReference>
<dbReference type="InterPro" id="IPR008928">
    <property type="entry name" value="6-hairpin_glycosidase_sf"/>
</dbReference>
<evidence type="ECO:0000259" key="1">
    <source>
        <dbReference type="Pfam" id="PF07678"/>
    </source>
</evidence>
<reference evidence="3" key="1">
    <citation type="submission" date="2012-11" db="EMBL/GenBank/DDBJ databases">
        <authorList>
            <person name="Lucero-Rivera Y.E."/>
            <person name="Tovar-Ramirez D."/>
        </authorList>
    </citation>
    <scope>NUCLEOTIDE SEQUENCE [LARGE SCALE GENOMIC DNA]</scope>
    <source>
        <strain evidence="3">Araruama</strain>
    </source>
</reference>
<dbReference type="SUPFAM" id="SSF48208">
    <property type="entry name" value="Six-hairpin glycosidases"/>
    <property type="match status" value="1"/>
</dbReference>
<accession>A0A1V1P895</accession>
<evidence type="ECO:0000313" key="2">
    <source>
        <dbReference type="EMBL" id="ETR71129.1"/>
    </source>
</evidence>
<proteinExistence type="predicted"/>
<protein>
    <recommendedName>
        <fullName evidence="1">Alpha-macroglobulin-like TED domain-containing protein</fullName>
    </recommendedName>
</protein>
<dbReference type="Proteomes" id="UP000189670">
    <property type="component" value="Unassembled WGS sequence"/>
</dbReference>
<name>A0A1V1P895_9BACT</name>
<feature type="domain" description="Alpha-macroglobulin-like TED" evidence="1">
    <location>
        <begin position="64"/>
        <end position="295"/>
    </location>
</feature>
<dbReference type="InterPro" id="IPR011626">
    <property type="entry name" value="Alpha-macroglobulin_TED"/>
</dbReference>
<evidence type="ECO:0000313" key="3">
    <source>
        <dbReference type="Proteomes" id="UP000189670"/>
    </source>
</evidence>
<gene>
    <name evidence="2" type="ORF">OMM_02722</name>
</gene>
<dbReference type="InterPro" id="IPR012341">
    <property type="entry name" value="6hp_glycosidase-like_sf"/>
</dbReference>